<evidence type="ECO:0000313" key="2">
    <source>
        <dbReference type="EMBL" id="KAL0319743.1"/>
    </source>
</evidence>
<feature type="domain" description="Reverse transcriptase" evidence="1">
    <location>
        <begin position="262"/>
        <end position="452"/>
    </location>
</feature>
<organism evidence="2">
    <name type="scientific">Sesamum radiatum</name>
    <name type="common">Black benniseed</name>
    <dbReference type="NCBI Taxonomy" id="300843"/>
    <lineage>
        <taxon>Eukaryota</taxon>
        <taxon>Viridiplantae</taxon>
        <taxon>Streptophyta</taxon>
        <taxon>Embryophyta</taxon>
        <taxon>Tracheophyta</taxon>
        <taxon>Spermatophyta</taxon>
        <taxon>Magnoliopsida</taxon>
        <taxon>eudicotyledons</taxon>
        <taxon>Gunneridae</taxon>
        <taxon>Pentapetalae</taxon>
        <taxon>asterids</taxon>
        <taxon>lamiids</taxon>
        <taxon>Lamiales</taxon>
        <taxon>Pedaliaceae</taxon>
        <taxon>Sesamum</taxon>
    </lineage>
</organism>
<comment type="caution">
    <text evidence="2">The sequence shown here is derived from an EMBL/GenBank/DDBJ whole genome shotgun (WGS) entry which is preliminary data.</text>
</comment>
<sequence>MGPPRPLWQLTDYRRVLKECNLSDLGFSGLKFTWCNRRQAPATVRARLDRACANPGWVSKFSRYKMKHLPASQLDHKVVLVDMDITVTHRKRPVKKQFRFEARWLQSTDCRRVAEKAWAEEFDGDANMVLWKKIQTNRVSLLKWNKLEFELPRCEIKKLEERYIQLAEGVLMEDMYRELQSMQSRLAENEAGELLKWQQRSLSVNLSSSQPSEAKMDEVASAVSMRVTNEMNSHLTQPFTATEVKQATFSMFPFKSPNLDANQLKSVMNDIVSPTQSAFLPSPLIIDNVLLAFELNHFLRASSRAKKGYVALKLDMNKAYDRVKWPFLRHILLRLGFEPGFVRLIMLLVTSVSYSLTLNGTYFGYFKPIRQGDPLLPYLFSFCAKAFSSLIQAAERRRKLQGVRISLSAPSISHLLFADDTLLFCQATESQIEEIQDILVLYARTSGQDINFSRSPAWWSVEL</sequence>
<dbReference type="SUPFAM" id="SSF56219">
    <property type="entry name" value="DNase I-like"/>
    <property type="match status" value="1"/>
</dbReference>
<reference evidence="2" key="1">
    <citation type="submission" date="2020-06" db="EMBL/GenBank/DDBJ databases">
        <authorList>
            <person name="Li T."/>
            <person name="Hu X."/>
            <person name="Zhang T."/>
            <person name="Song X."/>
            <person name="Zhang H."/>
            <person name="Dai N."/>
            <person name="Sheng W."/>
            <person name="Hou X."/>
            <person name="Wei L."/>
        </authorList>
    </citation>
    <scope>NUCLEOTIDE SEQUENCE</scope>
    <source>
        <strain evidence="2">G02</strain>
        <tissue evidence="2">Leaf</tissue>
    </source>
</reference>
<evidence type="ECO:0000259" key="1">
    <source>
        <dbReference type="Pfam" id="PF00078"/>
    </source>
</evidence>
<dbReference type="EMBL" id="JACGWJ010000024">
    <property type="protein sequence ID" value="KAL0319743.1"/>
    <property type="molecule type" value="Genomic_DNA"/>
</dbReference>
<gene>
    <name evidence="2" type="ORF">Sradi_5235800</name>
</gene>
<dbReference type="CDD" id="cd01650">
    <property type="entry name" value="RT_nLTR_like"/>
    <property type="match status" value="1"/>
</dbReference>
<dbReference type="PANTHER" id="PTHR33710:SF71">
    <property type="entry name" value="ENDONUCLEASE_EXONUCLEASE_PHOSPHATASE DOMAIN-CONTAINING PROTEIN"/>
    <property type="match status" value="1"/>
</dbReference>
<accession>A0AAW2LL67</accession>
<proteinExistence type="predicted"/>
<name>A0AAW2LL67_SESRA</name>
<protein>
    <recommendedName>
        <fullName evidence="1">Reverse transcriptase domain-containing protein</fullName>
    </recommendedName>
</protein>
<dbReference type="InterPro" id="IPR036691">
    <property type="entry name" value="Endo/exonu/phosph_ase_sf"/>
</dbReference>
<dbReference type="AlphaFoldDB" id="A0AAW2LL67"/>
<reference evidence="2" key="2">
    <citation type="journal article" date="2024" name="Plant">
        <title>Genomic evolution and insights into agronomic trait innovations of Sesamum species.</title>
        <authorList>
            <person name="Miao H."/>
            <person name="Wang L."/>
            <person name="Qu L."/>
            <person name="Liu H."/>
            <person name="Sun Y."/>
            <person name="Le M."/>
            <person name="Wang Q."/>
            <person name="Wei S."/>
            <person name="Zheng Y."/>
            <person name="Lin W."/>
            <person name="Duan Y."/>
            <person name="Cao H."/>
            <person name="Xiong S."/>
            <person name="Wang X."/>
            <person name="Wei L."/>
            <person name="Li C."/>
            <person name="Ma Q."/>
            <person name="Ju M."/>
            <person name="Zhao R."/>
            <person name="Li G."/>
            <person name="Mu C."/>
            <person name="Tian Q."/>
            <person name="Mei H."/>
            <person name="Zhang T."/>
            <person name="Gao T."/>
            <person name="Zhang H."/>
        </authorList>
    </citation>
    <scope>NUCLEOTIDE SEQUENCE</scope>
    <source>
        <strain evidence="2">G02</strain>
    </source>
</reference>
<dbReference type="Pfam" id="PF00078">
    <property type="entry name" value="RVT_1"/>
    <property type="match status" value="1"/>
</dbReference>
<dbReference type="PANTHER" id="PTHR33710">
    <property type="entry name" value="BNAC02G09200D PROTEIN"/>
    <property type="match status" value="1"/>
</dbReference>
<dbReference type="InterPro" id="IPR000477">
    <property type="entry name" value="RT_dom"/>
</dbReference>